<dbReference type="Proteomes" id="UP000037643">
    <property type="component" value="Chromosome"/>
</dbReference>
<sequence>MSKDEGRTLAEIMADLHADPEWVAREEQREREQQKLAEEYDRDVAPVVADLAKRGIHVRSLGEFINTSESYPDAIPVLLEHLQRDYPLRIRESIIRSLTVREARGEGARIMLAEFRNSGNEHHRIRWAMANAFDVIADAEMIPELEELAARERDDSVARMLEMAIKSAKKRKPA</sequence>
<accession>A0A0G3XBG7</accession>
<keyword evidence="2" id="KW-1185">Reference proteome</keyword>
<dbReference type="RefSeq" id="WP_053044042.1">
    <property type="nucleotide sequence ID" value="NZ_CP011805.1"/>
</dbReference>
<evidence type="ECO:0008006" key="3">
    <source>
        <dbReference type="Google" id="ProtNLM"/>
    </source>
</evidence>
<reference evidence="1 2" key="1">
    <citation type="submission" date="2015-06" db="EMBL/GenBank/DDBJ databases">
        <authorList>
            <person name="Kim K.M."/>
        </authorList>
    </citation>
    <scope>NUCLEOTIDE SEQUENCE [LARGE SCALE GENOMIC DNA]</scope>
    <source>
        <strain evidence="1 2">KCTC 22370</strain>
    </source>
</reference>
<dbReference type="AlphaFoldDB" id="A0A0G3XBG7"/>
<dbReference type="PATRIC" id="fig|543877.4.peg.1920"/>
<gene>
    <name evidence="1" type="ORF">AM2010_1892</name>
</gene>
<dbReference type="EMBL" id="CP011805">
    <property type="protein sequence ID" value="AKM07954.1"/>
    <property type="molecule type" value="Genomic_DNA"/>
</dbReference>
<dbReference type="OrthoDB" id="712058at2"/>
<protein>
    <recommendedName>
        <fullName evidence="3">HEAT repeat domain-containing protein</fullName>
    </recommendedName>
</protein>
<evidence type="ECO:0000313" key="2">
    <source>
        <dbReference type="Proteomes" id="UP000037643"/>
    </source>
</evidence>
<dbReference type="SUPFAM" id="SSF48371">
    <property type="entry name" value="ARM repeat"/>
    <property type="match status" value="1"/>
</dbReference>
<evidence type="ECO:0000313" key="1">
    <source>
        <dbReference type="EMBL" id="AKM07954.1"/>
    </source>
</evidence>
<dbReference type="Gene3D" id="1.25.10.10">
    <property type="entry name" value="Leucine-rich Repeat Variant"/>
    <property type="match status" value="1"/>
</dbReference>
<dbReference type="KEGG" id="amx:AM2010_1892"/>
<proteinExistence type="predicted"/>
<name>A0A0G3XBG7_9SPHN</name>
<dbReference type="STRING" id="543877.AM2010_1892"/>
<dbReference type="InterPro" id="IPR016024">
    <property type="entry name" value="ARM-type_fold"/>
</dbReference>
<dbReference type="InterPro" id="IPR011989">
    <property type="entry name" value="ARM-like"/>
</dbReference>
<organism evidence="1 2">
    <name type="scientific">Pelagerythrobacter marensis</name>
    <dbReference type="NCBI Taxonomy" id="543877"/>
    <lineage>
        <taxon>Bacteria</taxon>
        <taxon>Pseudomonadati</taxon>
        <taxon>Pseudomonadota</taxon>
        <taxon>Alphaproteobacteria</taxon>
        <taxon>Sphingomonadales</taxon>
        <taxon>Erythrobacteraceae</taxon>
        <taxon>Pelagerythrobacter</taxon>
    </lineage>
</organism>